<keyword evidence="7" id="KW-0653">Protein transport</keyword>
<protein>
    <recommendedName>
        <fullName evidence="3">Translocation protein SEC62</fullName>
    </recommendedName>
</protein>
<proteinExistence type="inferred from homology"/>
<evidence type="ECO:0000256" key="9">
    <source>
        <dbReference type="ARBA" id="ARBA00023010"/>
    </source>
</evidence>
<evidence type="ECO:0000256" key="2">
    <source>
        <dbReference type="ARBA" id="ARBA00010604"/>
    </source>
</evidence>
<feature type="transmembrane region" description="Helical" evidence="11">
    <location>
        <begin position="209"/>
        <end position="229"/>
    </location>
</feature>
<feature type="transmembrane region" description="Helical" evidence="11">
    <location>
        <begin position="141"/>
        <end position="163"/>
    </location>
</feature>
<organism evidence="12 13">
    <name type="scientific">Batrachochytrium salamandrivorans</name>
    <dbReference type="NCBI Taxonomy" id="1357716"/>
    <lineage>
        <taxon>Eukaryota</taxon>
        <taxon>Fungi</taxon>
        <taxon>Fungi incertae sedis</taxon>
        <taxon>Chytridiomycota</taxon>
        <taxon>Chytridiomycota incertae sedis</taxon>
        <taxon>Chytridiomycetes</taxon>
        <taxon>Rhizophydiales</taxon>
        <taxon>Rhizophydiales incertae sedis</taxon>
        <taxon>Batrachochytrium</taxon>
    </lineage>
</organism>
<evidence type="ECO:0000256" key="1">
    <source>
        <dbReference type="ARBA" id="ARBA00004477"/>
    </source>
</evidence>
<feature type="transmembrane region" description="Helical" evidence="11">
    <location>
        <begin position="170"/>
        <end position="203"/>
    </location>
</feature>
<keyword evidence="5 11" id="KW-0812">Transmembrane</keyword>
<dbReference type="InterPro" id="IPR011553">
    <property type="entry name" value="Sec62_asco"/>
</dbReference>
<evidence type="ECO:0000256" key="8">
    <source>
        <dbReference type="ARBA" id="ARBA00022989"/>
    </source>
</evidence>
<comment type="caution">
    <text evidence="12">The sequence shown here is derived from an EMBL/GenBank/DDBJ whole genome shotgun (WGS) entry which is preliminary data.</text>
</comment>
<dbReference type="PANTHER" id="PTHR12443">
    <property type="entry name" value="TRANSLOCATION PROTEIN SEC62"/>
    <property type="match status" value="1"/>
</dbReference>
<evidence type="ECO:0000256" key="4">
    <source>
        <dbReference type="ARBA" id="ARBA00022448"/>
    </source>
</evidence>
<evidence type="ECO:0000313" key="12">
    <source>
        <dbReference type="EMBL" id="KAH6596584.1"/>
    </source>
</evidence>
<dbReference type="PANTHER" id="PTHR12443:SF9">
    <property type="entry name" value="TRANSLOCATION PROTEIN SEC62"/>
    <property type="match status" value="1"/>
</dbReference>
<evidence type="ECO:0000313" key="13">
    <source>
        <dbReference type="Proteomes" id="UP001648503"/>
    </source>
</evidence>
<dbReference type="InterPro" id="IPR004728">
    <property type="entry name" value="Sec62"/>
</dbReference>
<sequence>MDDSGSYHRTINMGFYAKSRVDTKVAKTLPEDLLLVANFLRNTSESELRVRQGFLNGKRVEFFKGKHAVNALLRAPYSKNPKRPTVSDREAGEAMIASLLSHHVFIPVSKGPKEQKLGLVPPGKPFSENEFYVWVYEGSQWRGTLIAVGVLMLTFAGVMFPLWPESLRQGVYYLSLGLMGLIGALMGIAVLRLIIWVVLLLVLGRGGWLFPNLWADVSIIESFMPLWGWDEKKKSKKVKSDD</sequence>
<evidence type="ECO:0000256" key="7">
    <source>
        <dbReference type="ARBA" id="ARBA00022927"/>
    </source>
</evidence>
<comment type="subcellular location">
    <subcellularLocation>
        <location evidence="1">Endoplasmic reticulum membrane</location>
        <topology evidence="1">Multi-pass membrane protein</topology>
    </subcellularLocation>
</comment>
<keyword evidence="4" id="KW-0813">Transport</keyword>
<keyword evidence="9" id="KW-0811">Translocation</keyword>
<dbReference type="Proteomes" id="UP001648503">
    <property type="component" value="Unassembled WGS sequence"/>
</dbReference>
<name>A0ABQ8FDY3_9FUNG</name>
<evidence type="ECO:0000256" key="11">
    <source>
        <dbReference type="SAM" id="Phobius"/>
    </source>
</evidence>
<accession>A0ABQ8FDY3</accession>
<dbReference type="NCBIfam" id="TIGR00869">
    <property type="entry name" value="sec62"/>
    <property type="match status" value="1"/>
</dbReference>
<dbReference type="Pfam" id="PF03839">
    <property type="entry name" value="Sec62"/>
    <property type="match status" value="1"/>
</dbReference>
<evidence type="ECO:0000256" key="10">
    <source>
        <dbReference type="ARBA" id="ARBA00023136"/>
    </source>
</evidence>
<reference evidence="12 13" key="1">
    <citation type="submission" date="2021-02" db="EMBL/GenBank/DDBJ databases">
        <title>Variation within the Batrachochytrium salamandrivorans European outbreak.</title>
        <authorList>
            <person name="Kelly M."/>
            <person name="Pasmans F."/>
            <person name="Shea T.P."/>
            <person name="Munoz J.F."/>
            <person name="Carranza S."/>
            <person name="Cuomo C.A."/>
            <person name="Martel A."/>
        </authorList>
    </citation>
    <scope>NUCLEOTIDE SEQUENCE [LARGE SCALE GENOMIC DNA]</scope>
    <source>
        <strain evidence="12 13">AMFP18/2</strain>
    </source>
</reference>
<evidence type="ECO:0000256" key="6">
    <source>
        <dbReference type="ARBA" id="ARBA00022824"/>
    </source>
</evidence>
<evidence type="ECO:0000256" key="3">
    <source>
        <dbReference type="ARBA" id="ARBA00021257"/>
    </source>
</evidence>
<comment type="similarity">
    <text evidence="2">Belongs to the SEC62 family.</text>
</comment>
<keyword evidence="8 11" id="KW-1133">Transmembrane helix</keyword>
<keyword evidence="10 11" id="KW-0472">Membrane</keyword>
<keyword evidence="13" id="KW-1185">Reference proteome</keyword>
<evidence type="ECO:0000256" key="5">
    <source>
        <dbReference type="ARBA" id="ARBA00022692"/>
    </source>
</evidence>
<dbReference type="EMBL" id="JAFCIX010000208">
    <property type="protein sequence ID" value="KAH6596584.1"/>
    <property type="molecule type" value="Genomic_DNA"/>
</dbReference>
<gene>
    <name evidence="12" type="ORF">BASA50_005022</name>
</gene>
<keyword evidence="6" id="KW-0256">Endoplasmic reticulum</keyword>